<dbReference type="NCBIfam" id="NF002140">
    <property type="entry name" value="PRK00977.1-4"/>
    <property type="match status" value="1"/>
</dbReference>
<reference evidence="7" key="1">
    <citation type="submission" date="2022-07" db="EMBL/GenBank/DDBJ databases">
        <title>Enhanced cultured diversity of the mouse gut microbiota enables custom-made synthetic communities.</title>
        <authorList>
            <person name="Afrizal A."/>
        </authorList>
    </citation>
    <scope>NUCLEOTIDE SEQUENCE</scope>
    <source>
        <strain evidence="7">DSM 28593</strain>
    </source>
</reference>
<proteinExistence type="inferred from homology"/>
<keyword evidence="3 6" id="KW-0540">Nuclease</keyword>
<dbReference type="Proteomes" id="UP001205748">
    <property type="component" value="Unassembled WGS sequence"/>
</dbReference>
<keyword evidence="2 6" id="KW-0963">Cytoplasm</keyword>
<evidence type="ECO:0000256" key="3">
    <source>
        <dbReference type="ARBA" id="ARBA00022722"/>
    </source>
</evidence>
<comment type="subcellular location">
    <subcellularLocation>
        <location evidence="6">Cytoplasm</location>
    </subcellularLocation>
</comment>
<dbReference type="GO" id="GO:0005829">
    <property type="term" value="C:cytosol"/>
    <property type="evidence" value="ECO:0007669"/>
    <property type="project" value="TreeGrafter"/>
</dbReference>
<dbReference type="PANTHER" id="PTHR34137">
    <property type="entry name" value="EXODEOXYRIBONUCLEASE 7 SMALL SUBUNIT"/>
    <property type="match status" value="1"/>
</dbReference>
<organism evidence="7 8">
    <name type="scientific">Irregularibacter muris</name>
    <dbReference type="NCBI Taxonomy" id="1796619"/>
    <lineage>
        <taxon>Bacteria</taxon>
        <taxon>Bacillati</taxon>
        <taxon>Bacillota</taxon>
        <taxon>Clostridia</taxon>
        <taxon>Eubacteriales</taxon>
        <taxon>Eubacteriaceae</taxon>
        <taxon>Irregularibacter</taxon>
    </lineage>
</organism>
<comment type="subunit">
    <text evidence="6">Heterooligomer composed of large and small subunits.</text>
</comment>
<evidence type="ECO:0000256" key="5">
    <source>
        <dbReference type="ARBA" id="ARBA00022839"/>
    </source>
</evidence>
<keyword evidence="8" id="KW-1185">Reference proteome</keyword>
<evidence type="ECO:0000256" key="4">
    <source>
        <dbReference type="ARBA" id="ARBA00022801"/>
    </source>
</evidence>
<evidence type="ECO:0000256" key="2">
    <source>
        <dbReference type="ARBA" id="ARBA00022490"/>
    </source>
</evidence>
<sequence>MKDSEKTFEQGVERLEEIVSILEDGKISLERAVEIFEEGIQLTKYCNRKLESIENKISLLIEEDGSVQEKKFDLFGEEGKNDI</sequence>
<evidence type="ECO:0000313" key="8">
    <source>
        <dbReference type="Proteomes" id="UP001205748"/>
    </source>
</evidence>
<gene>
    <name evidence="6" type="primary">xseB</name>
    <name evidence="7" type="ORF">NSA47_03225</name>
</gene>
<evidence type="ECO:0000256" key="6">
    <source>
        <dbReference type="HAMAP-Rule" id="MF_00337"/>
    </source>
</evidence>
<dbReference type="EMBL" id="JANKAS010000002">
    <property type="protein sequence ID" value="MCR1898000.1"/>
    <property type="molecule type" value="Genomic_DNA"/>
</dbReference>
<dbReference type="AlphaFoldDB" id="A0AAE3HCV8"/>
<dbReference type="Pfam" id="PF02609">
    <property type="entry name" value="Exonuc_VII_S"/>
    <property type="match status" value="1"/>
</dbReference>
<dbReference type="PIRSF" id="PIRSF006488">
    <property type="entry name" value="Exonuc_VII_S"/>
    <property type="match status" value="1"/>
</dbReference>
<dbReference type="RefSeq" id="WP_257529465.1">
    <property type="nucleotide sequence ID" value="NZ_JANKAS010000002.1"/>
</dbReference>
<dbReference type="Gene3D" id="1.10.287.1040">
    <property type="entry name" value="Exonuclease VII, small subunit"/>
    <property type="match status" value="1"/>
</dbReference>
<name>A0AAE3HCV8_9FIRM</name>
<dbReference type="InterPro" id="IPR037004">
    <property type="entry name" value="Exonuc_VII_ssu_sf"/>
</dbReference>
<comment type="function">
    <text evidence="6">Bidirectionally degrades single-stranded DNA into large acid-insoluble oligonucleotides, which are then degraded further into small acid-soluble oligonucleotides.</text>
</comment>
<comment type="caution">
    <text evidence="7">The sequence shown here is derived from an EMBL/GenBank/DDBJ whole genome shotgun (WGS) entry which is preliminary data.</text>
</comment>
<protein>
    <recommendedName>
        <fullName evidence="6">Exodeoxyribonuclease 7 small subunit</fullName>
        <ecNumber evidence="6">3.1.11.6</ecNumber>
    </recommendedName>
    <alternativeName>
        <fullName evidence="6">Exodeoxyribonuclease VII small subunit</fullName>
        <shortName evidence="6">Exonuclease VII small subunit</shortName>
    </alternativeName>
</protein>
<dbReference type="SUPFAM" id="SSF116842">
    <property type="entry name" value="XseB-like"/>
    <property type="match status" value="1"/>
</dbReference>
<evidence type="ECO:0000313" key="7">
    <source>
        <dbReference type="EMBL" id="MCR1898000.1"/>
    </source>
</evidence>
<accession>A0AAE3HCV8</accession>
<dbReference type="EC" id="3.1.11.6" evidence="6"/>
<evidence type="ECO:0000256" key="1">
    <source>
        <dbReference type="ARBA" id="ARBA00009998"/>
    </source>
</evidence>
<comment type="catalytic activity">
    <reaction evidence="6">
        <text>Exonucleolytic cleavage in either 5'- to 3'- or 3'- to 5'-direction to yield nucleoside 5'-phosphates.</text>
        <dbReference type="EC" id="3.1.11.6"/>
    </reaction>
</comment>
<dbReference type="InterPro" id="IPR003761">
    <property type="entry name" value="Exonuc_VII_S"/>
</dbReference>
<comment type="similarity">
    <text evidence="1 6">Belongs to the XseB family.</text>
</comment>
<dbReference type="GO" id="GO:0009318">
    <property type="term" value="C:exodeoxyribonuclease VII complex"/>
    <property type="evidence" value="ECO:0007669"/>
    <property type="project" value="UniProtKB-UniRule"/>
</dbReference>
<keyword evidence="4 6" id="KW-0378">Hydrolase</keyword>
<dbReference type="PANTHER" id="PTHR34137:SF1">
    <property type="entry name" value="EXODEOXYRIBONUCLEASE 7 SMALL SUBUNIT"/>
    <property type="match status" value="1"/>
</dbReference>
<dbReference type="GO" id="GO:0006308">
    <property type="term" value="P:DNA catabolic process"/>
    <property type="evidence" value="ECO:0007669"/>
    <property type="project" value="UniProtKB-UniRule"/>
</dbReference>
<dbReference type="GO" id="GO:0008855">
    <property type="term" value="F:exodeoxyribonuclease VII activity"/>
    <property type="evidence" value="ECO:0007669"/>
    <property type="project" value="UniProtKB-UniRule"/>
</dbReference>
<dbReference type="HAMAP" id="MF_00337">
    <property type="entry name" value="Exonuc_7_S"/>
    <property type="match status" value="1"/>
</dbReference>
<keyword evidence="5 6" id="KW-0269">Exonuclease</keyword>
<dbReference type="NCBIfam" id="TIGR01280">
    <property type="entry name" value="xseB"/>
    <property type="match status" value="1"/>
</dbReference>